<feature type="compositionally biased region" description="Basic and acidic residues" evidence="2">
    <location>
        <begin position="1"/>
        <end position="26"/>
    </location>
</feature>
<feature type="compositionally biased region" description="Basic and acidic residues" evidence="2">
    <location>
        <begin position="542"/>
        <end position="565"/>
    </location>
</feature>
<proteinExistence type="predicted"/>
<evidence type="ECO:0000259" key="3">
    <source>
        <dbReference type="Pfam" id="PF20435"/>
    </source>
</evidence>
<dbReference type="Pfam" id="PF20435">
    <property type="entry name" value="ASY3-like"/>
    <property type="match status" value="1"/>
</dbReference>
<evidence type="ECO:0000256" key="2">
    <source>
        <dbReference type="SAM" id="MobiDB-lite"/>
    </source>
</evidence>
<feature type="compositionally biased region" description="Polar residues" evidence="2">
    <location>
        <begin position="471"/>
        <end position="482"/>
    </location>
</feature>
<dbReference type="EMBL" id="JACTNZ010000002">
    <property type="protein sequence ID" value="KAG5563635.1"/>
    <property type="molecule type" value="Genomic_DNA"/>
</dbReference>
<gene>
    <name evidence="4" type="ORF">RHGRI_006174</name>
</gene>
<feature type="coiled-coil region" evidence="1">
    <location>
        <begin position="701"/>
        <end position="739"/>
    </location>
</feature>
<feature type="region of interest" description="Disordered" evidence="2">
    <location>
        <begin position="610"/>
        <end position="640"/>
    </location>
</feature>
<feature type="compositionally biased region" description="Basic residues" evidence="2">
    <location>
        <begin position="281"/>
        <end position="294"/>
    </location>
</feature>
<name>A0AAV6LEU3_9ERIC</name>
<dbReference type="AlphaFoldDB" id="A0AAV6LEU3"/>
<dbReference type="PANTHER" id="PTHR36027:SF1">
    <property type="entry name" value="MEIOSIS-SPECIFIC PROTEIN ASY3"/>
    <property type="match status" value="1"/>
</dbReference>
<evidence type="ECO:0000313" key="4">
    <source>
        <dbReference type="EMBL" id="KAG5563635.1"/>
    </source>
</evidence>
<feature type="domain" description="Meiosis-specific protein ASY3-like coiled-coil" evidence="3">
    <location>
        <begin position="24"/>
        <end position="764"/>
    </location>
</feature>
<accession>A0AAV6LEU3</accession>
<feature type="compositionally biased region" description="Basic and acidic residues" evidence="2">
    <location>
        <begin position="400"/>
        <end position="415"/>
    </location>
</feature>
<feature type="region of interest" description="Disordered" evidence="2">
    <location>
        <begin position="533"/>
        <end position="570"/>
    </location>
</feature>
<evidence type="ECO:0000256" key="1">
    <source>
        <dbReference type="SAM" id="Coils"/>
    </source>
</evidence>
<feature type="region of interest" description="Disordered" evidence="2">
    <location>
        <begin position="331"/>
        <end position="368"/>
    </location>
</feature>
<feature type="compositionally biased region" description="Basic and acidic residues" evidence="2">
    <location>
        <begin position="484"/>
        <end position="493"/>
    </location>
</feature>
<feature type="region of interest" description="Disordered" evidence="2">
    <location>
        <begin position="74"/>
        <end position="108"/>
    </location>
</feature>
<organism evidence="4 5">
    <name type="scientific">Rhododendron griersonianum</name>
    <dbReference type="NCBI Taxonomy" id="479676"/>
    <lineage>
        <taxon>Eukaryota</taxon>
        <taxon>Viridiplantae</taxon>
        <taxon>Streptophyta</taxon>
        <taxon>Embryophyta</taxon>
        <taxon>Tracheophyta</taxon>
        <taxon>Spermatophyta</taxon>
        <taxon>Magnoliopsida</taxon>
        <taxon>eudicotyledons</taxon>
        <taxon>Gunneridae</taxon>
        <taxon>Pentapetalae</taxon>
        <taxon>asterids</taxon>
        <taxon>Ericales</taxon>
        <taxon>Ericaceae</taxon>
        <taxon>Ericoideae</taxon>
        <taxon>Rhodoreae</taxon>
        <taxon>Rhododendron</taxon>
    </lineage>
</organism>
<dbReference type="InterPro" id="IPR046845">
    <property type="entry name" value="ASY3-like_CC"/>
</dbReference>
<evidence type="ECO:0000313" key="5">
    <source>
        <dbReference type="Proteomes" id="UP000823749"/>
    </source>
</evidence>
<protein>
    <recommendedName>
        <fullName evidence="3">Meiosis-specific protein ASY3-like coiled-coil domain-containing protein</fullName>
    </recommendedName>
</protein>
<comment type="caution">
    <text evidence="4">The sequence shown here is derived from an EMBL/GenBank/DDBJ whole genome shotgun (WGS) entry which is preliminary data.</text>
</comment>
<dbReference type="PANTHER" id="PTHR36027">
    <property type="entry name" value="MEIOSIS-SPECIFIC PROTEIN ASY3"/>
    <property type="match status" value="1"/>
</dbReference>
<sequence length="835" mass="93460">MTGESSRKDVHGSREAITYSDDHVSDWRSFGSNCHPWSQSRKISIGVMVDYSANTRPKMRKEDDVVVPNAEKVPAKVNPIGDGNCGGPKDVIQGNQTAGPEPESSPWVSTRSLHVKQHNAELTMDLPAGDGRSNSLSGVNEAPRTFSVQCFGNQMSVLQSGDAKQKNCDSVSYGSGGKNGPKEKEEFSFANARERYAPDKEVVEDETNRTGDRREALRKKLWDILGTVSLPNKQVSQALEVGVNNLNPEQNIDKNSIPVVKPRQNSDTIEADSDSPDHTTRRPVTRSLTRKRAPSKVQTNKIKDVPSRTRKLPQQNIFSFEEGLSGRLDAAVIGRSPKSNSKKRERKGSKAEAHSIFFSPKANAGNIQQPTFMSKKTKCAEKTSSIGNMMERFRSYPPEHNSEFADMESRIRKQDSPQLQAMKMTDQLGNPNYSVLPQHRDQQEDLADLSSENTVDPHVDLQSPTFEFRTPNKSVSHSSPPESNHGERDDHTPSHCSFSSLIASKPDYHKADAETESSVSFRLQDDAEELGNSLLMKSQPYMKERDAEYRLSESSFEERNSKSSKEGSPINEVCQDIHSRWGTESPNPEICTRGKPKFVLYPSKRLRSHEDIRLNGGSPMSASPKGTEESTGLLGPSGENQDDGLANAITLIALALERVKSKIKSLTSKKSAEVLMSVAEGIHLQLQNAESHIQRDVGKLKSLSRSKRKRLETEFEEQKEKLKLIYQKFKAEVNQHMQECRSTVEGMEAQEIELRGLMEKQRRSIFAVKFFVACLTYNTKNINVQCDPYVSLVRFFNLSETSQRKLLKQVEETIETQLDDGERRITAVQKASFLL</sequence>
<keyword evidence="1" id="KW-0175">Coiled coil</keyword>
<feature type="region of interest" description="Disordered" evidence="2">
    <location>
        <begin position="247"/>
        <end position="316"/>
    </location>
</feature>
<reference evidence="4" key="1">
    <citation type="submission" date="2020-08" db="EMBL/GenBank/DDBJ databases">
        <title>Plant Genome Project.</title>
        <authorList>
            <person name="Zhang R.-G."/>
        </authorList>
    </citation>
    <scope>NUCLEOTIDE SEQUENCE</scope>
    <source>
        <strain evidence="4">WSP0</strain>
        <tissue evidence="4">Leaf</tissue>
    </source>
</reference>
<feature type="region of interest" description="Disordered" evidence="2">
    <location>
        <begin position="1"/>
        <end position="30"/>
    </location>
</feature>
<keyword evidence="5" id="KW-1185">Reference proteome</keyword>
<dbReference type="InterPro" id="IPR037731">
    <property type="entry name" value="ASY3-like"/>
</dbReference>
<dbReference type="Proteomes" id="UP000823749">
    <property type="component" value="Chromosome 2"/>
</dbReference>
<feature type="region of interest" description="Disordered" evidence="2">
    <location>
        <begin position="454"/>
        <end position="500"/>
    </location>
</feature>
<dbReference type="GO" id="GO:0051321">
    <property type="term" value="P:meiotic cell cycle"/>
    <property type="evidence" value="ECO:0007669"/>
    <property type="project" value="InterPro"/>
</dbReference>
<feature type="region of interest" description="Disordered" evidence="2">
    <location>
        <begin position="397"/>
        <end position="416"/>
    </location>
</feature>